<dbReference type="PANTHER" id="PTHR17630:SF44">
    <property type="entry name" value="PROTEIN AIM2"/>
    <property type="match status" value="1"/>
</dbReference>
<gene>
    <name evidence="2" type="ORF">EUX98_g3022</name>
</gene>
<accession>A0A4S4MYW2</accession>
<dbReference type="PANTHER" id="PTHR17630">
    <property type="entry name" value="DIENELACTONE HYDROLASE"/>
    <property type="match status" value="1"/>
</dbReference>
<dbReference type="Pfam" id="PF01738">
    <property type="entry name" value="DLH"/>
    <property type="match status" value="1"/>
</dbReference>
<protein>
    <recommendedName>
        <fullName evidence="1">Dienelactone hydrolase domain-containing protein</fullName>
    </recommendedName>
</protein>
<evidence type="ECO:0000259" key="1">
    <source>
        <dbReference type="Pfam" id="PF01738"/>
    </source>
</evidence>
<dbReference type="EMBL" id="SGPM01000055">
    <property type="protein sequence ID" value="THH31165.1"/>
    <property type="molecule type" value="Genomic_DNA"/>
</dbReference>
<sequence length="264" mass="29191">MSCEQCGQGYVLAGEPEGTMVDGAYLHEGSNKSRAVVLLTDIFGLPLVNCKIMADRFSKELDCDVWVPDLFDGRPPMNADDMEPLMPDRAGQKIPFMNILRLIWLIVPRVHLLYASRASVVDARISTFVAKIKESRTYQKIGAVGYCFGGAAAIRIGSMDLVDSIVIAHPGSTSIAEIKAIKIPAAWECAEDDMSFKKSIRDQAEAVFDARKDKPDFVDYEFKDYPGTAHGFAARPNFALPEIVKGYNGAFAHCVEWFEKTLKV</sequence>
<reference evidence="2 3" key="1">
    <citation type="submission" date="2019-02" db="EMBL/GenBank/DDBJ databases">
        <title>Genome sequencing of the rare red list fungi Antrodiella citrinella (Flaviporus citrinellus).</title>
        <authorList>
            <person name="Buettner E."/>
            <person name="Kellner H."/>
        </authorList>
    </citation>
    <scope>NUCLEOTIDE SEQUENCE [LARGE SCALE GENOMIC DNA]</scope>
    <source>
        <strain evidence="2 3">DSM 108506</strain>
    </source>
</reference>
<dbReference type="GO" id="GO:0016787">
    <property type="term" value="F:hydrolase activity"/>
    <property type="evidence" value="ECO:0007669"/>
    <property type="project" value="InterPro"/>
</dbReference>
<evidence type="ECO:0000313" key="3">
    <source>
        <dbReference type="Proteomes" id="UP000308730"/>
    </source>
</evidence>
<keyword evidence="3" id="KW-1185">Reference proteome</keyword>
<dbReference type="InterPro" id="IPR029058">
    <property type="entry name" value="AB_hydrolase_fold"/>
</dbReference>
<dbReference type="OrthoDB" id="10019231at2759"/>
<feature type="domain" description="Dienelactone hydrolase" evidence="1">
    <location>
        <begin position="27"/>
        <end position="259"/>
    </location>
</feature>
<dbReference type="InterPro" id="IPR002925">
    <property type="entry name" value="Dienelactn_hydro"/>
</dbReference>
<organism evidence="2 3">
    <name type="scientific">Antrodiella citrinella</name>
    <dbReference type="NCBI Taxonomy" id="2447956"/>
    <lineage>
        <taxon>Eukaryota</taxon>
        <taxon>Fungi</taxon>
        <taxon>Dikarya</taxon>
        <taxon>Basidiomycota</taxon>
        <taxon>Agaricomycotina</taxon>
        <taxon>Agaricomycetes</taxon>
        <taxon>Polyporales</taxon>
        <taxon>Steccherinaceae</taxon>
        <taxon>Antrodiella</taxon>
    </lineage>
</organism>
<comment type="caution">
    <text evidence="2">The sequence shown here is derived from an EMBL/GenBank/DDBJ whole genome shotgun (WGS) entry which is preliminary data.</text>
</comment>
<dbReference type="Proteomes" id="UP000308730">
    <property type="component" value="Unassembled WGS sequence"/>
</dbReference>
<name>A0A4S4MYW2_9APHY</name>
<dbReference type="Gene3D" id="3.40.50.1820">
    <property type="entry name" value="alpha/beta hydrolase"/>
    <property type="match status" value="1"/>
</dbReference>
<dbReference type="AlphaFoldDB" id="A0A4S4MYW2"/>
<evidence type="ECO:0000313" key="2">
    <source>
        <dbReference type="EMBL" id="THH31165.1"/>
    </source>
</evidence>
<proteinExistence type="predicted"/>
<dbReference type="SUPFAM" id="SSF53474">
    <property type="entry name" value="alpha/beta-Hydrolases"/>
    <property type="match status" value="1"/>
</dbReference>